<reference evidence="3" key="1">
    <citation type="journal article" date="2021" name="Nat. Commun.">
        <title>Genetic determinants of endophytism in the Arabidopsis root mycobiome.</title>
        <authorList>
            <person name="Mesny F."/>
            <person name="Miyauchi S."/>
            <person name="Thiergart T."/>
            <person name="Pickel B."/>
            <person name="Atanasova L."/>
            <person name="Karlsson M."/>
            <person name="Huettel B."/>
            <person name="Barry K.W."/>
            <person name="Haridas S."/>
            <person name="Chen C."/>
            <person name="Bauer D."/>
            <person name="Andreopoulos W."/>
            <person name="Pangilinan J."/>
            <person name="LaButti K."/>
            <person name="Riley R."/>
            <person name="Lipzen A."/>
            <person name="Clum A."/>
            <person name="Drula E."/>
            <person name="Henrissat B."/>
            <person name="Kohler A."/>
            <person name="Grigoriev I.V."/>
            <person name="Martin F.M."/>
            <person name="Hacquard S."/>
        </authorList>
    </citation>
    <scope>NUCLEOTIDE SEQUENCE</scope>
    <source>
        <strain evidence="3">MPI-CAGE-CH-0230</strain>
    </source>
</reference>
<accession>A0A9P8YJ16</accession>
<keyword evidence="4" id="KW-1185">Reference proteome</keyword>
<dbReference type="EMBL" id="JAGTJQ010000001">
    <property type="protein sequence ID" value="KAH7041406.1"/>
    <property type="molecule type" value="Genomic_DNA"/>
</dbReference>
<feature type="compositionally biased region" description="Low complexity" evidence="1">
    <location>
        <begin position="181"/>
        <end position="202"/>
    </location>
</feature>
<evidence type="ECO:0000313" key="3">
    <source>
        <dbReference type="EMBL" id="KAH7041406.1"/>
    </source>
</evidence>
<dbReference type="RefSeq" id="XP_046019461.1">
    <property type="nucleotide sequence ID" value="XM_046152545.1"/>
</dbReference>
<evidence type="ECO:0000256" key="1">
    <source>
        <dbReference type="SAM" id="MobiDB-lite"/>
    </source>
</evidence>
<organism evidence="3 4">
    <name type="scientific">Microdochium trichocladiopsis</name>
    <dbReference type="NCBI Taxonomy" id="1682393"/>
    <lineage>
        <taxon>Eukaryota</taxon>
        <taxon>Fungi</taxon>
        <taxon>Dikarya</taxon>
        <taxon>Ascomycota</taxon>
        <taxon>Pezizomycotina</taxon>
        <taxon>Sordariomycetes</taxon>
        <taxon>Xylariomycetidae</taxon>
        <taxon>Xylariales</taxon>
        <taxon>Microdochiaceae</taxon>
        <taxon>Microdochium</taxon>
    </lineage>
</organism>
<evidence type="ECO:0000313" key="4">
    <source>
        <dbReference type="Proteomes" id="UP000756346"/>
    </source>
</evidence>
<feature type="signal peptide" evidence="2">
    <location>
        <begin position="1"/>
        <end position="22"/>
    </location>
</feature>
<dbReference type="PANTHER" id="PTHR40640">
    <property type="entry name" value="ANCHORED GLYCOPROTEIN, PUTATIVE (AFU_ORTHOLOGUE AFUA_8G04860)-RELATED"/>
    <property type="match status" value="1"/>
</dbReference>
<proteinExistence type="predicted"/>
<feature type="region of interest" description="Disordered" evidence="1">
    <location>
        <begin position="169"/>
        <end position="206"/>
    </location>
</feature>
<evidence type="ECO:0008006" key="5">
    <source>
        <dbReference type="Google" id="ProtNLM"/>
    </source>
</evidence>
<comment type="caution">
    <text evidence="3">The sequence shown here is derived from an EMBL/GenBank/DDBJ whole genome shotgun (WGS) entry which is preliminary data.</text>
</comment>
<sequence length="230" mass="23060">MVRSVSLAAAAAAAGLVGTALARTTSVDNLFLPGFEGQNLVGRILTADKTSTEYFVQCDPNAESSFCGVGAGATVTMRPHTYDFDIRDGNHFTLQERCIITSDTADCTWSAGGEGAQATGVTTSTMTAITSADFFIPVTVTGGWAALQTNQLELRQALDSCLPSGITGVSETDFPTPTGKPSSTSGGVAGTGTASSGSQPTGKGAASGLERPAVAAIGAIAGLGALVMAL</sequence>
<evidence type="ECO:0000256" key="2">
    <source>
        <dbReference type="SAM" id="SignalP"/>
    </source>
</evidence>
<dbReference type="Proteomes" id="UP000756346">
    <property type="component" value="Unassembled WGS sequence"/>
</dbReference>
<dbReference type="AlphaFoldDB" id="A0A9P8YJ16"/>
<name>A0A9P8YJ16_9PEZI</name>
<protein>
    <recommendedName>
        <fullName evidence="5">GPI anchored cell wall protein</fullName>
    </recommendedName>
</protein>
<dbReference type="PANTHER" id="PTHR40640:SF1">
    <property type="entry name" value="ANCHORED GLYCOPROTEIN, PUTATIVE (AFU_ORTHOLOGUE AFUA_8G04860)-RELATED"/>
    <property type="match status" value="1"/>
</dbReference>
<gene>
    <name evidence="3" type="ORF">B0I36DRAFT_312777</name>
</gene>
<dbReference type="OrthoDB" id="4991875at2759"/>
<feature type="chain" id="PRO_5040213024" description="GPI anchored cell wall protein" evidence="2">
    <location>
        <begin position="23"/>
        <end position="230"/>
    </location>
</feature>
<keyword evidence="2" id="KW-0732">Signal</keyword>
<dbReference type="GeneID" id="70182091"/>